<evidence type="ECO:0000313" key="2">
    <source>
        <dbReference type="Proteomes" id="UP000789706"/>
    </source>
</evidence>
<dbReference type="Proteomes" id="UP000789706">
    <property type="component" value="Unassembled WGS sequence"/>
</dbReference>
<organism evidence="1 2">
    <name type="scientific">Diversispora eburnea</name>
    <dbReference type="NCBI Taxonomy" id="1213867"/>
    <lineage>
        <taxon>Eukaryota</taxon>
        <taxon>Fungi</taxon>
        <taxon>Fungi incertae sedis</taxon>
        <taxon>Mucoromycota</taxon>
        <taxon>Glomeromycotina</taxon>
        <taxon>Glomeromycetes</taxon>
        <taxon>Diversisporales</taxon>
        <taxon>Diversisporaceae</taxon>
        <taxon>Diversispora</taxon>
    </lineage>
</organism>
<gene>
    <name evidence="1" type="ORF">DEBURN_LOCUS4294</name>
</gene>
<dbReference type="AlphaFoldDB" id="A0A9N8ZE76"/>
<comment type="caution">
    <text evidence="1">The sequence shown here is derived from an EMBL/GenBank/DDBJ whole genome shotgun (WGS) entry which is preliminary data.</text>
</comment>
<reference evidence="1" key="1">
    <citation type="submission" date="2021-06" db="EMBL/GenBank/DDBJ databases">
        <authorList>
            <person name="Kallberg Y."/>
            <person name="Tangrot J."/>
            <person name="Rosling A."/>
        </authorList>
    </citation>
    <scope>NUCLEOTIDE SEQUENCE</scope>
    <source>
        <strain evidence="1">AZ414A</strain>
    </source>
</reference>
<name>A0A9N8ZE76_9GLOM</name>
<keyword evidence="2" id="KW-1185">Reference proteome</keyword>
<protein>
    <submittedName>
        <fullName evidence="1">7934_t:CDS:1</fullName>
    </submittedName>
</protein>
<proteinExistence type="predicted"/>
<dbReference type="EMBL" id="CAJVPK010000317">
    <property type="protein sequence ID" value="CAG8493327.1"/>
    <property type="molecule type" value="Genomic_DNA"/>
</dbReference>
<evidence type="ECO:0000313" key="1">
    <source>
        <dbReference type="EMBL" id="CAG8493327.1"/>
    </source>
</evidence>
<accession>A0A9N8ZE76</accession>
<sequence length="76" mass="8675">MAVNIPELLETIKIIMAHESPWISNVVREGSVQKTPIDGTRERKVRRGEIEEVEIFTKSSIIETFSLSSFENDGER</sequence>